<gene>
    <name evidence="9" type="ORF">CYCCA115_LOCUS7785</name>
</gene>
<evidence type="ECO:0000256" key="6">
    <source>
        <dbReference type="ARBA" id="ARBA00023136"/>
    </source>
</evidence>
<evidence type="ECO:0000256" key="1">
    <source>
        <dbReference type="ARBA" id="ARBA00004141"/>
    </source>
</evidence>
<comment type="caution">
    <text evidence="9">The sequence shown here is derived from an EMBL/GenBank/DDBJ whole genome shotgun (WGS) entry which is preliminary data.</text>
</comment>
<keyword evidence="10" id="KW-1185">Reference proteome</keyword>
<sequence>MGRPTLDGIRQASMNTINKSKLMIGLTSEEDLESQVSNETDSSSYLDGAAEVLCPDMTFQQRLIGFAASFTIGYLITFMSFKFFIELIEGYPVPFALNYSFGNILSLMSSCFLCGPRKQFRNLFDERRRQTSIIYLSCLGSTLVVVFLPIQWGLQLFILICLLITQCLASFWYSLSYIPYGRRTVTRVVKRTLGLNESEPIEGVVN</sequence>
<comment type="similarity">
    <text evidence="7 8">Belongs to the SFT2 family.</text>
</comment>
<dbReference type="GO" id="GO:0012505">
    <property type="term" value="C:endomembrane system"/>
    <property type="evidence" value="ECO:0007669"/>
    <property type="project" value="UniProtKB-ARBA"/>
</dbReference>
<keyword evidence="2 8" id="KW-0813">Transport</keyword>
<dbReference type="InterPro" id="IPR011691">
    <property type="entry name" value="Vesicle_transpt_SFT2"/>
</dbReference>
<evidence type="ECO:0000313" key="10">
    <source>
        <dbReference type="Proteomes" id="UP001295423"/>
    </source>
</evidence>
<evidence type="ECO:0000256" key="5">
    <source>
        <dbReference type="ARBA" id="ARBA00022989"/>
    </source>
</evidence>
<keyword evidence="6 8" id="KW-0472">Membrane</keyword>
<dbReference type="InterPro" id="IPR007305">
    <property type="entry name" value="Vesicle_transpt_Got1/SFT2"/>
</dbReference>
<evidence type="ECO:0000256" key="2">
    <source>
        <dbReference type="ARBA" id="ARBA00022448"/>
    </source>
</evidence>
<feature type="transmembrane region" description="Helical" evidence="8">
    <location>
        <begin position="156"/>
        <end position="175"/>
    </location>
</feature>
<dbReference type="AlphaFoldDB" id="A0AAD2CPZ0"/>
<dbReference type="Pfam" id="PF04178">
    <property type="entry name" value="Got1"/>
    <property type="match status" value="1"/>
</dbReference>
<keyword evidence="4 8" id="KW-0653">Protein transport</keyword>
<feature type="transmembrane region" description="Helical" evidence="8">
    <location>
        <begin position="91"/>
        <end position="113"/>
    </location>
</feature>
<keyword evidence="5 8" id="KW-1133">Transmembrane helix</keyword>
<evidence type="ECO:0000256" key="8">
    <source>
        <dbReference type="RuleBase" id="RU363111"/>
    </source>
</evidence>
<dbReference type="GO" id="GO:0016192">
    <property type="term" value="P:vesicle-mediated transport"/>
    <property type="evidence" value="ECO:0007669"/>
    <property type="project" value="InterPro"/>
</dbReference>
<evidence type="ECO:0000256" key="3">
    <source>
        <dbReference type="ARBA" id="ARBA00022692"/>
    </source>
</evidence>
<feature type="transmembrane region" description="Helical" evidence="8">
    <location>
        <begin position="133"/>
        <end position="150"/>
    </location>
</feature>
<comment type="function">
    <text evidence="8">May be involved in fusion of retrograde transport vesicles derived from an endocytic compartment with the Golgi complex.</text>
</comment>
<reference evidence="9" key="1">
    <citation type="submission" date="2023-08" db="EMBL/GenBank/DDBJ databases">
        <authorList>
            <person name="Audoor S."/>
            <person name="Bilcke G."/>
        </authorList>
    </citation>
    <scope>NUCLEOTIDE SEQUENCE</scope>
</reference>
<dbReference type="PANTHER" id="PTHR23137:SF6">
    <property type="entry name" value="VESICLE TRANSPORT PROTEIN"/>
    <property type="match status" value="1"/>
</dbReference>
<dbReference type="Proteomes" id="UP001295423">
    <property type="component" value="Unassembled WGS sequence"/>
</dbReference>
<protein>
    <recommendedName>
        <fullName evidence="8">Vesicle transport protein</fullName>
    </recommendedName>
</protein>
<feature type="transmembrane region" description="Helical" evidence="8">
    <location>
        <begin position="63"/>
        <end position="85"/>
    </location>
</feature>
<dbReference type="GO" id="GO:0015031">
    <property type="term" value="P:protein transport"/>
    <property type="evidence" value="ECO:0007669"/>
    <property type="project" value="UniProtKB-KW"/>
</dbReference>
<accession>A0AAD2CPZ0</accession>
<dbReference type="EMBL" id="CAKOGP040001112">
    <property type="protein sequence ID" value="CAJ1942114.1"/>
    <property type="molecule type" value="Genomic_DNA"/>
</dbReference>
<evidence type="ECO:0000256" key="4">
    <source>
        <dbReference type="ARBA" id="ARBA00022927"/>
    </source>
</evidence>
<keyword evidence="3 8" id="KW-0812">Transmembrane</keyword>
<dbReference type="GO" id="GO:0016020">
    <property type="term" value="C:membrane"/>
    <property type="evidence" value="ECO:0007669"/>
    <property type="project" value="UniProtKB-SubCell"/>
</dbReference>
<proteinExistence type="inferred from homology"/>
<evidence type="ECO:0000313" key="9">
    <source>
        <dbReference type="EMBL" id="CAJ1942114.1"/>
    </source>
</evidence>
<evidence type="ECO:0000256" key="7">
    <source>
        <dbReference type="ARBA" id="ARBA00025800"/>
    </source>
</evidence>
<dbReference type="PANTHER" id="PTHR23137">
    <property type="entry name" value="VESICLE TRANSPORT PROTEIN-RELATED"/>
    <property type="match status" value="1"/>
</dbReference>
<name>A0AAD2CPZ0_9STRA</name>
<comment type="subcellular location">
    <subcellularLocation>
        <location evidence="1 8">Membrane</location>
        <topology evidence="1 8">Multi-pass membrane protein</topology>
    </subcellularLocation>
</comment>
<dbReference type="GO" id="GO:0005737">
    <property type="term" value="C:cytoplasm"/>
    <property type="evidence" value="ECO:0007669"/>
    <property type="project" value="UniProtKB-ARBA"/>
</dbReference>
<organism evidence="9 10">
    <name type="scientific">Cylindrotheca closterium</name>
    <dbReference type="NCBI Taxonomy" id="2856"/>
    <lineage>
        <taxon>Eukaryota</taxon>
        <taxon>Sar</taxon>
        <taxon>Stramenopiles</taxon>
        <taxon>Ochrophyta</taxon>
        <taxon>Bacillariophyta</taxon>
        <taxon>Bacillariophyceae</taxon>
        <taxon>Bacillariophycidae</taxon>
        <taxon>Bacillariales</taxon>
        <taxon>Bacillariaceae</taxon>
        <taxon>Cylindrotheca</taxon>
    </lineage>
</organism>